<protein>
    <submittedName>
        <fullName evidence="1">Aldo/keto reductase</fullName>
    </submittedName>
</protein>
<name>A0ABW1A066_9ACTN</name>
<dbReference type="EMBL" id="JBHSON010000028">
    <property type="protein sequence ID" value="MFC5748067.1"/>
    <property type="molecule type" value="Genomic_DNA"/>
</dbReference>
<gene>
    <name evidence="1" type="ORF">ACFPZN_20755</name>
</gene>
<dbReference type="Proteomes" id="UP001596074">
    <property type="component" value="Unassembled WGS sequence"/>
</dbReference>
<reference evidence="2" key="1">
    <citation type="journal article" date="2019" name="Int. J. Syst. Evol. Microbiol.">
        <title>The Global Catalogue of Microorganisms (GCM) 10K type strain sequencing project: providing services to taxonomists for standard genome sequencing and annotation.</title>
        <authorList>
            <consortium name="The Broad Institute Genomics Platform"/>
            <consortium name="The Broad Institute Genome Sequencing Center for Infectious Disease"/>
            <person name="Wu L."/>
            <person name="Ma J."/>
        </authorList>
    </citation>
    <scope>NUCLEOTIDE SEQUENCE [LARGE SCALE GENOMIC DNA]</scope>
    <source>
        <strain evidence="2">KCTC 42087</strain>
    </source>
</reference>
<dbReference type="Gene3D" id="3.20.20.100">
    <property type="entry name" value="NADP-dependent oxidoreductase domain"/>
    <property type="match status" value="1"/>
</dbReference>
<organism evidence="1 2">
    <name type="scientific">Actinomadura rugatobispora</name>
    <dbReference type="NCBI Taxonomy" id="1994"/>
    <lineage>
        <taxon>Bacteria</taxon>
        <taxon>Bacillati</taxon>
        <taxon>Actinomycetota</taxon>
        <taxon>Actinomycetes</taxon>
        <taxon>Streptosporangiales</taxon>
        <taxon>Thermomonosporaceae</taxon>
        <taxon>Actinomadura</taxon>
    </lineage>
</organism>
<comment type="caution">
    <text evidence="1">The sequence shown here is derived from an EMBL/GenBank/DDBJ whole genome shotgun (WGS) entry which is preliminary data.</text>
</comment>
<keyword evidence="2" id="KW-1185">Reference proteome</keyword>
<evidence type="ECO:0000313" key="2">
    <source>
        <dbReference type="Proteomes" id="UP001596074"/>
    </source>
</evidence>
<proteinExistence type="predicted"/>
<dbReference type="RefSeq" id="WP_378283779.1">
    <property type="nucleotide sequence ID" value="NZ_JBHSON010000028.1"/>
</dbReference>
<dbReference type="InterPro" id="IPR036812">
    <property type="entry name" value="NAD(P)_OxRdtase_dom_sf"/>
</dbReference>
<dbReference type="SUPFAM" id="SSF51430">
    <property type="entry name" value="NAD(P)-linked oxidoreductase"/>
    <property type="match status" value="1"/>
</dbReference>
<sequence>MAWSPARARVVCRIPGTFSLAHLEENVAAATLQLTDDQVAKLTATAHTTVAVDNQA</sequence>
<accession>A0ABW1A066</accession>
<evidence type="ECO:0000313" key="1">
    <source>
        <dbReference type="EMBL" id="MFC5748067.1"/>
    </source>
</evidence>